<evidence type="ECO:0000256" key="4">
    <source>
        <dbReference type="ARBA" id="ARBA00023136"/>
    </source>
</evidence>
<dbReference type="InterPro" id="IPR001129">
    <property type="entry name" value="Membr-assoc_MAPEG"/>
</dbReference>
<comment type="caution">
    <text evidence="6">The sequence shown here is derived from an EMBL/GenBank/DDBJ whole genome shotgun (WGS) entry which is preliminary data.</text>
</comment>
<keyword evidence="2 5" id="KW-0812">Transmembrane</keyword>
<keyword evidence="3 5" id="KW-1133">Transmembrane helix</keyword>
<proteinExistence type="predicted"/>
<reference evidence="7" key="1">
    <citation type="journal article" date="2019" name="Int. J. Syst. Evol. Microbiol.">
        <title>The Global Catalogue of Microorganisms (GCM) 10K type strain sequencing project: providing services to taxonomists for standard genome sequencing and annotation.</title>
        <authorList>
            <consortium name="The Broad Institute Genomics Platform"/>
            <consortium name="The Broad Institute Genome Sequencing Center for Infectious Disease"/>
            <person name="Wu L."/>
            <person name="Ma J."/>
        </authorList>
    </citation>
    <scope>NUCLEOTIDE SEQUENCE [LARGE SCALE GENOMIC DNA]</scope>
    <source>
        <strain evidence="7">KCTC 32239</strain>
    </source>
</reference>
<dbReference type="InterPro" id="IPR023352">
    <property type="entry name" value="MAPEG-like_dom_sf"/>
</dbReference>
<keyword evidence="7" id="KW-1185">Reference proteome</keyword>
<dbReference type="Pfam" id="PF01124">
    <property type="entry name" value="MAPEG"/>
    <property type="match status" value="1"/>
</dbReference>
<name>A0ABQ3B5M8_9GAMM</name>
<dbReference type="PANTHER" id="PTHR10250:SF15">
    <property type="entry name" value="MICROSOMAL GLUTATHIONE S-TRANSFERASE-RELATED"/>
    <property type="match status" value="1"/>
</dbReference>
<keyword evidence="4 5" id="KW-0472">Membrane</keyword>
<feature type="transmembrane region" description="Helical" evidence="5">
    <location>
        <begin position="6"/>
        <end position="26"/>
    </location>
</feature>
<dbReference type="Proteomes" id="UP000619761">
    <property type="component" value="Unassembled WGS sequence"/>
</dbReference>
<sequence length="132" mass="14687">MAMHFPAIITLLSLVLFFVIVLYVGYARTKYGIKAPATTGNQEFERVFRVQMNTLENLILFLPALWLFSHYVSPLWAGLVGVVWLIGRIDYAFSYSRNAEARSRGYAISALAFIVLLVGAALGVVLRIMAGL</sequence>
<dbReference type="RefSeq" id="WP_189418875.1">
    <property type="nucleotide sequence ID" value="NZ_BMYZ01000002.1"/>
</dbReference>
<evidence type="ECO:0000256" key="5">
    <source>
        <dbReference type="SAM" id="Phobius"/>
    </source>
</evidence>
<feature type="transmembrane region" description="Helical" evidence="5">
    <location>
        <begin position="105"/>
        <end position="130"/>
    </location>
</feature>
<protein>
    <submittedName>
        <fullName evidence="6">Glutathione S-transferase</fullName>
    </submittedName>
</protein>
<evidence type="ECO:0000256" key="3">
    <source>
        <dbReference type="ARBA" id="ARBA00022989"/>
    </source>
</evidence>
<evidence type="ECO:0000313" key="7">
    <source>
        <dbReference type="Proteomes" id="UP000619761"/>
    </source>
</evidence>
<feature type="transmembrane region" description="Helical" evidence="5">
    <location>
        <begin position="75"/>
        <end position="93"/>
    </location>
</feature>
<evidence type="ECO:0000256" key="1">
    <source>
        <dbReference type="ARBA" id="ARBA00004141"/>
    </source>
</evidence>
<accession>A0ABQ3B5M8</accession>
<evidence type="ECO:0000256" key="2">
    <source>
        <dbReference type="ARBA" id="ARBA00022692"/>
    </source>
</evidence>
<evidence type="ECO:0000313" key="6">
    <source>
        <dbReference type="EMBL" id="GGY78319.1"/>
    </source>
</evidence>
<dbReference type="Gene3D" id="1.20.120.550">
    <property type="entry name" value="Membrane associated eicosanoid/glutathione metabolism-like domain"/>
    <property type="match status" value="1"/>
</dbReference>
<dbReference type="EMBL" id="BMYZ01000002">
    <property type="protein sequence ID" value="GGY78319.1"/>
    <property type="molecule type" value="Genomic_DNA"/>
</dbReference>
<dbReference type="InterPro" id="IPR050997">
    <property type="entry name" value="MAPEG"/>
</dbReference>
<comment type="subcellular location">
    <subcellularLocation>
        <location evidence="1">Membrane</location>
        <topology evidence="1">Multi-pass membrane protein</topology>
    </subcellularLocation>
</comment>
<gene>
    <name evidence="6" type="ORF">GCM10011613_23680</name>
</gene>
<organism evidence="6 7">
    <name type="scientific">Cellvibrio zantedeschiae</name>
    <dbReference type="NCBI Taxonomy" id="1237077"/>
    <lineage>
        <taxon>Bacteria</taxon>
        <taxon>Pseudomonadati</taxon>
        <taxon>Pseudomonadota</taxon>
        <taxon>Gammaproteobacteria</taxon>
        <taxon>Cellvibrionales</taxon>
        <taxon>Cellvibrionaceae</taxon>
        <taxon>Cellvibrio</taxon>
    </lineage>
</organism>
<dbReference type="SUPFAM" id="SSF161084">
    <property type="entry name" value="MAPEG domain-like"/>
    <property type="match status" value="1"/>
</dbReference>
<dbReference type="PANTHER" id="PTHR10250">
    <property type="entry name" value="MICROSOMAL GLUTATHIONE S-TRANSFERASE"/>
    <property type="match status" value="1"/>
</dbReference>